<sequence>MNIILSDIVSPGDRRKDVIDRPREYAAAGVPFFLRVDLRDRVPTIALFELTEGQYQPLSAATAGSTFTMTRPFAFAVDPADLLDEEASEEGEGGPEKQDDAES</sequence>
<dbReference type="Pfam" id="PF05685">
    <property type="entry name" value="Uma2"/>
    <property type="match status" value="1"/>
</dbReference>
<keyword evidence="4" id="KW-1185">Reference proteome</keyword>
<accession>A0A1C6SRZ6</accession>
<reference evidence="4" key="1">
    <citation type="submission" date="2016-06" db="EMBL/GenBank/DDBJ databases">
        <authorList>
            <person name="Varghese N."/>
        </authorList>
    </citation>
    <scope>NUCLEOTIDE SEQUENCE [LARGE SCALE GENOMIC DNA]</scope>
    <source>
        <strain evidence="4">DSM 46123</strain>
    </source>
</reference>
<dbReference type="STRING" id="47866.GA0074694_6173"/>
<feature type="region of interest" description="Disordered" evidence="1">
    <location>
        <begin position="80"/>
        <end position="103"/>
    </location>
</feature>
<dbReference type="RefSeq" id="WP_176738166.1">
    <property type="nucleotide sequence ID" value="NZ_FMHU01000002.1"/>
</dbReference>
<feature type="compositionally biased region" description="Acidic residues" evidence="1">
    <location>
        <begin position="81"/>
        <end position="93"/>
    </location>
</feature>
<keyword evidence="3" id="KW-0378">Hydrolase</keyword>
<evidence type="ECO:0000256" key="1">
    <source>
        <dbReference type="SAM" id="MobiDB-lite"/>
    </source>
</evidence>
<feature type="domain" description="Putative restriction endonuclease" evidence="2">
    <location>
        <begin position="8"/>
        <end position="73"/>
    </location>
</feature>
<dbReference type="InterPro" id="IPR011335">
    <property type="entry name" value="Restrct_endonuc-II-like"/>
</dbReference>
<dbReference type="GO" id="GO:0004519">
    <property type="term" value="F:endonuclease activity"/>
    <property type="evidence" value="ECO:0007669"/>
    <property type="project" value="UniProtKB-KW"/>
</dbReference>
<dbReference type="EMBL" id="FMHU01000002">
    <property type="protein sequence ID" value="SCL32119.1"/>
    <property type="molecule type" value="Genomic_DNA"/>
</dbReference>
<keyword evidence="3" id="KW-0255">Endonuclease</keyword>
<protein>
    <submittedName>
        <fullName evidence="3">Putative restriction endonuclease</fullName>
    </submittedName>
</protein>
<proteinExistence type="predicted"/>
<keyword evidence="3" id="KW-0540">Nuclease</keyword>
<dbReference type="Proteomes" id="UP000198906">
    <property type="component" value="Unassembled WGS sequence"/>
</dbReference>
<organism evidence="3 4">
    <name type="scientific">Micromonospora inyonensis</name>
    <dbReference type="NCBI Taxonomy" id="47866"/>
    <lineage>
        <taxon>Bacteria</taxon>
        <taxon>Bacillati</taxon>
        <taxon>Actinomycetota</taxon>
        <taxon>Actinomycetes</taxon>
        <taxon>Micromonosporales</taxon>
        <taxon>Micromonosporaceae</taxon>
        <taxon>Micromonospora</taxon>
    </lineage>
</organism>
<evidence type="ECO:0000259" key="2">
    <source>
        <dbReference type="Pfam" id="PF05685"/>
    </source>
</evidence>
<dbReference type="SUPFAM" id="SSF52980">
    <property type="entry name" value="Restriction endonuclease-like"/>
    <property type="match status" value="1"/>
</dbReference>
<gene>
    <name evidence="3" type="ORF">GA0074694_6173</name>
</gene>
<dbReference type="InterPro" id="IPR012296">
    <property type="entry name" value="Nuclease_put_TT1808"/>
</dbReference>
<dbReference type="Gene3D" id="3.90.1570.10">
    <property type="entry name" value="tt1808, chain A"/>
    <property type="match status" value="1"/>
</dbReference>
<evidence type="ECO:0000313" key="4">
    <source>
        <dbReference type="Proteomes" id="UP000198906"/>
    </source>
</evidence>
<dbReference type="InterPro" id="IPR008538">
    <property type="entry name" value="Uma2"/>
</dbReference>
<dbReference type="CDD" id="cd06260">
    <property type="entry name" value="DUF820-like"/>
    <property type="match status" value="1"/>
</dbReference>
<dbReference type="AlphaFoldDB" id="A0A1C6SRZ6"/>
<name>A0A1C6SRZ6_9ACTN</name>
<evidence type="ECO:0000313" key="3">
    <source>
        <dbReference type="EMBL" id="SCL32119.1"/>
    </source>
</evidence>
<feature type="compositionally biased region" description="Basic and acidic residues" evidence="1">
    <location>
        <begin position="94"/>
        <end position="103"/>
    </location>
</feature>